<reference evidence="1" key="1">
    <citation type="submission" date="2023-03" db="EMBL/GenBank/DDBJ databases">
        <title>Massive genome expansion in bonnet fungi (Mycena s.s.) driven by repeated elements and novel gene families across ecological guilds.</title>
        <authorList>
            <consortium name="Lawrence Berkeley National Laboratory"/>
            <person name="Harder C.B."/>
            <person name="Miyauchi S."/>
            <person name="Viragh M."/>
            <person name="Kuo A."/>
            <person name="Thoen E."/>
            <person name="Andreopoulos B."/>
            <person name="Lu D."/>
            <person name="Skrede I."/>
            <person name="Drula E."/>
            <person name="Henrissat B."/>
            <person name="Morin E."/>
            <person name="Kohler A."/>
            <person name="Barry K."/>
            <person name="LaButti K."/>
            <person name="Morin E."/>
            <person name="Salamov A."/>
            <person name="Lipzen A."/>
            <person name="Mereny Z."/>
            <person name="Hegedus B."/>
            <person name="Baldrian P."/>
            <person name="Stursova M."/>
            <person name="Weitz H."/>
            <person name="Taylor A."/>
            <person name="Grigoriev I.V."/>
            <person name="Nagy L.G."/>
            <person name="Martin F."/>
            <person name="Kauserud H."/>
        </authorList>
    </citation>
    <scope>NUCLEOTIDE SEQUENCE</scope>
    <source>
        <strain evidence="1">CBHHK182m</strain>
    </source>
</reference>
<protein>
    <submittedName>
        <fullName evidence="1">Uncharacterized protein</fullName>
    </submittedName>
</protein>
<accession>A0AAD7MDR5</accession>
<name>A0AAD7MDR5_9AGAR</name>
<organism evidence="1 2">
    <name type="scientific">Mycena metata</name>
    <dbReference type="NCBI Taxonomy" id="1033252"/>
    <lineage>
        <taxon>Eukaryota</taxon>
        <taxon>Fungi</taxon>
        <taxon>Dikarya</taxon>
        <taxon>Basidiomycota</taxon>
        <taxon>Agaricomycotina</taxon>
        <taxon>Agaricomycetes</taxon>
        <taxon>Agaricomycetidae</taxon>
        <taxon>Agaricales</taxon>
        <taxon>Marasmiineae</taxon>
        <taxon>Mycenaceae</taxon>
        <taxon>Mycena</taxon>
    </lineage>
</organism>
<evidence type="ECO:0000313" key="1">
    <source>
        <dbReference type="EMBL" id="KAJ7712129.1"/>
    </source>
</evidence>
<dbReference type="EMBL" id="JARKIB010000376">
    <property type="protein sequence ID" value="KAJ7712129.1"/>
    <property type="molecule type" value="Genomic_DNA"/>
</dbReference>
<evidence type="ECO:0000313" key="2">
    <source>
        <dbReference type="Proteomes" id="UP001215598"/>
    </source>
</evidence>
<comment type="caution">
    <text evidence="1">The sequence shown here is derived from an EMBL/GenBank/DDBJ whole genome shotgun (WGS) entry which is preliminary data.</text>
</comment>
<dbReference type="AlphaFoldDB" id="A0AAD7MDR5"/>
<proteinExistence type="predicted"/>
<keyword evidence="2" id="KW-1185">Reference proteome</keyword>
<dbReference type="Proteomes" id="UP001215598">
    <property type="component" value="Unassembled WGS sequence"/>
</dbReference>
<sequence length="106" mass="11575">MPRSTDPLVRLKLRMRARRRTHLRFADHLSSADAAASTMRSKVYGTWGSLGLDDLPTTAAETAAGWGEVIASDGWGEVASDRVDGAWGKWTPETWAEWTGNAVSSQ</sequence>
<gene>
    <name evidence="1" type="ORF">B0H16DRAFT_1744474</name>
</gene>